<comment type="caution">
    <text evidence="1">The sequence shown here is derived from an EMBL/GenBank/DDBJ whole genome shotgun (WGS) entry which is preliminary data.</text>
</comment>
<evidence type="ECO:0000313" key="2">
    <source>
        <dbReference type="Proteomes" id="UP000002973"/>
    </source>
</evidence>
<dbReference type="Proteomes" id="UP000002973">
    <property type="component" value="Unassembled WGS sequence"/>
</dbReference>
<sequence>MGKRGSSTKVALQDLLDLSVLAINGLSPITERDFRPSSVCVIFCYMCHYNRKQKSCKEKS</sequence>
<protein>
    <submittedName>
        <fullName evidence="1">Uncharacterized protein</fullName>
    </submittedName>
</protein>
<evidence type="ECO:0000313" key="1">
    <source>
        <dbReference type="EMBL" id="EFU22293.1"/>
    </source>
</evidence>
<organism evidence="1 2">
    <name type="scientific">Streptococcus anginosus F0211</name>
    <dbReference type="NCBI Taxonomy" id="706437"/>
    <lineage>
        <taxon>Bacteria</taxon>
        <taxon>Bacillati</taxon>
        <taxon>Bacillota</taxon>
        <taxon>Bacilli</taxon>
        <taxon>Lactobacillales</taxon>
        <taxon>Streptococcaceae</taxon>
        <taxon>Streptococcus</taxon>
        <taxon>Streptococcus anginosus group</taxon>
    </lineage>
</organism>
<accession>E6J194</accession>
<proteinExistence type="predicted"/>
<name>E6J194_STRAP</name>
<reference evidence="1 2" key="1">
    <citation type="submission" date="2010-11" db="EMBL/GenBank/DDBJ databases">
        <authorList>
            <person name="Weinstock G."/>
            <person name="Sodergren E."/>
            <person name="Clifton S."/>
            <person name="Fulton L."/>
            <person name="Fulton B."/>
            <person name="Courtney L."/>
            <person name="Fronick C."/>
            <person name="Harrison M."/>
            <person name="Strong C."/>
            <person name="Farmer C."/>
            <person name="Delahaunty K."/>
            <person name="Markovic C."/>
            <person name="Hall O."/>
            <person name="Minx P."/>
            <person name="Tomlinson C."/>
            <person name="Mitreva M."/>
            <person name="Hou S."/>
            <person name="Chen J."/>
            <person name="Wollam A."/>
            <person name="Pepin K.H."/>
            <person name="Johnson M."/>
            <person name="Bhonagiri V."/>
            <person name="Zhang X."/>
            <person name="Suruliraj S."/>
            <person name="Warren W."/>
            <person name="Chinwalla A."/>
            <person name="Mardis E.R."/>
            <person name="Wilson R.K."/>
        </authorList>
    </citation>
    <scope>NUCLEOTIDE SEQUENCE [LARGE SCALE GENOMIC DNA]</scope>
    <source>
        <strain evidence="1 2">F0211</strain>
    </source>
</reference>
<dbReference type="AlphaFoldDB" id="E6J194"/>
<gene>
    <name evidence="1" type="ORF">HMPREF0813_01019</name>
</gene>
<dbReference type="EMBL" id="AECT01000018">
    <property type="protein sequence ID" value="EFU22293.1"/>
    <property type="molecule type" value="Genomic_DNA"/>
</dbReference>